<keyword evidence="1" id="KW-1133">Transmembrane helix</keyword>
<accession>A0ABU9GSR0</accession>
<name>A0ABU9GSR0_9GAMM</name>
<evidence type="ECO:0000256" key="1">
    <source>
        <dbReference type="SAM" id="Phobius"/>
    </source>
</evidence>
<dbReference type="RefSeq" id="WP_341598501.1">
    <property type="nucleotide sequence ID" value="NZ_JBAKAZ010000052.1"/>
</dbReference>
<evidence type="ECO:0000313" key="3">
    <source>
        <dbReference type="Proteomes" id="UP001369082"/>
    </source>
</evidence>
<proteinExistence type="predicted"/>
<keyword evidence="3" id="KW-1185">Reference proteome</keyword>
<dbReference type="InterPro" id="IPR016419">
    <property type="entry name" value="Prepilin_Pept-dep_B_prd"/>
</dbReference>
<sequence length="204" mass="22942">MLTTKSLKGGFTLVEILIALLLGSLLLSMVVGLYVSNVSAGYKALQFSQLRTDLQGLVALMEDDIRRAGYGGEEFMVGANSNKVVDTYNSETKACIVYAYNYDHSLAISSSHYMGFRYSQDQMNLQFGRHVNKQASQCFNSGLWYNLSDPKFLKITLLYFNESVSVHSFARFRSVDISISAELASDDDYRYQMTTRVKARNPEP</sequence>
<protein>
    <submittedName>
        <fullName evidence="2">Prepilin-type N-terminal cleavage/methylation domain-containing protein</fullName>
    </submittedName>
</protein>
<dbReference type="PROSITE" id="PS00409">
    <property type="entry name" value="PROKAR_NTER_METHYL"/>
    <property type="match status" value="1"/>
</dbReference>
<feature type="transmembrane region" description="Helical" evidence="1">
    <location>
        <begin position="12"/>
        <end position="35"/>
    </location>
</feature>
<organism evidence="2 3">
    <name type="scientific">Psychromonas aquatilis</name>
    <dbReference type="NCBI Taxonomy" id="2005072"/>
    <lineage>
        <taxon>Bacteria</taxon>
        <taxon>Pseudomonadati</taxon>
        <taxon>Pseudomonadota</taxon>
        <taxon>Gammaproteobacteria</taxon>
        <taxon>Alteromonadales</taxon>
        <taxon>Psychromonadaceae</taxon>
        <taxon>Psychromonas</taxon>
    </lineage>
</organism>
<evidence type="ECO:0000313" key="2">
    <source>
        <dbReference type="EMBL" id="MEL0630372.1"/>
    </source>
</evidence>
<keyword evidence="1" id="KW-0812">Transmembrane</keyword>
<dbReference type="Pfam" id="PF07963">
    <property type="entry name" value="N_methyl"/>
    <property type="match status" value="1"/>
</dbReference>
<dbReference type="EMBL" id="JBAKAZ010000052">
    <property type="protein sequence ID" value="MEL0630372.1"/>
    <property type="molecule type" value="Genomic_DNA"/>
</dbReference>
<dbReference type="PIRSF" id="PIRSF004525">
    <property type="entry name" value="Pilin_peptidase-dep_B_prd"/>
    <property type="match status" value="1"/>
</dbReference>
<reference evidence="2 3" key="1">
    <citation type="submission" date="2024-02" db="EMBL/GenBank/DDBJ databases">
        <title>Bacteria isolated from the canopy kelp, Nereocystis luetkeana.</title>
        <authorList>
            <person name="Pfister C.A."/>
            <person name="Younker I.T."/>
            <person name="Light S.H."/>
        </authorList>
    </citation>
    <scope>NUCLEOTIDE SEQUENCE [LARGE SCALE GENOMIC DNA]</scope>
    <source>
        <strain evidence="2 3">TI.1.05</strain>
    </source>
</reference>
<comment type="caution">
    <text evidence="2">The sequence shown here is derived from an EMBL/GenBank/DDBJ whole genome shotgun (WGS) entry which is preliminary data.</text>
</comment>
<dbReference type="NCBIfam" id="TIGR02532">
    <property type="entry name" value="IV_pilin_GFxxxE"/>
    <property type="match status" value="1"/>
</dbReference>
<dbReference type="InterPro" id="IPR012902">
    <property type="entry name" value="N_methyl_site"/>
</dbReference>
<keyword evidence="1" id="KW-0472">Membrane</keyword>
<dbReference type="Proteomes" id="UP001369082">
    <property type="component" value="Unassembled WGS sequence"/>
</dbReference>
<gene>
    <name evidence="2" type="ORF">V6256_12215</name>
</gene>